<proteinExistence type="predicted"/>
<sequence length="40" mass="4889">MAMKGKEEAIALRRVLWYLFRQFNLTTYTHNTKRESRATR</sequence>
<name>A0A653CH95_CALMS</name>
<evidence type="ECO:0000313" key="2">
    <source>
        <dbReference type="Proteomes" id="UP000410492"/>
    </source>
</evidence>
<accession>A0A653CH95</accession>
<dbReference type="Proteomes" id="UP000410492">
    <property type="component" value="Unassembled WGS sequence"/>
</dbReference>
<keyword evidence="2" id="KW-1185">Reference proteome</keyword>
<dbReference type="AlphaFoldDB" id="A0A653CH95"/>
<evidence type="ECO:0000313" key="1">
    <source>
        <dbReference type="EMBL" id="VEN46704.1"/>
    </source>
</evidence>
<protein>
    <submittedName>
        <fullName evidence="1">Uncharacterized protein</fullName>
    </submittedName>
</protein>
<gene>
    <name evidence="1" type="ORF">CALMAC_LOCUS8714</name>
</gene>
<reference evidence="1 2" key="1">
    <citation type="submission" date="2019-01" db="EMBL/GenBank/DDBJ databases">
        <authorList>
            <person name="Sayadi A."/>
        </authorList>
    </citation>
    <scope>NUCLEOTIDE SEQUENCE [LARGE SCALE GENOMIC DNA]</scope>
</reference>
<dbReference type="EMBL" id="CAACVG010007713">
    <property type="protein sequence ID" value="VEN46704.1"/>
    <property type="molecule type" value="Genomic_DNA"/>
</dbReference>
<organism evidence="1 2">
    <name type="scientific">Callosobruchus maculatus</name>
    <name type="common">Southern cowpea weevil</name>
    <name type="synonym">Pulse bruchid</name>
    <dbReference type="NCBI Taxonomy" id="64391"/>
    <lineage>
        <taxon>Eukaryota</taxon>
        <taxon>Metazoa</taxon>
        <taxon>Ecdysozoa</taxon>
        <taxon>Arthropoda</taxon>
        <taxon>Hexapoda</taxon>
        <taxon>Insecta</taxon>
        <taxon>Pterygota</taxon>
        <taxon>Neoptera</taxon>
        <taxon>Endopterygota</taxon>
        <taxon>Coleoptera</taxon>
        <taxon>Polyphaga</taxon>
        <taxon>Cucujiformia</taxon>
        <taxon>Chrysomeloidea</taxon>
        <taxon>Chrysomelidae</taxon>
        <taxon>Bruchinae</taxon>
        <taxon>Bruchini</taxon>
        <taxon>Callosobruchus</taxon>
    </lineage>
</organism>